<dbReference type="GO" id="GO:0030488">
    <property type="term" value="P:tRNA methylation"/>
    <property type="evidence" value="ECO:0007669"/>
    <property type="project" value="TreeGrafter"/>
</dbReference>
<dbReference type="Proteomes" id="UP001295423">
    <property type="component" value="Unassembled WGS sequence"/>
</dbReference>
<evidence type="ECO:0000256" key="2">
    <source>
        <dbReference type="ARBA" id="ARBA00022679"/>
    </source>
</evidence>
<dbReference type="GO" id="GO:0008175">
    <property type="term" value="F:tRNA methyltransferase activity"/>
    <property type="evidence" value="ECO:0007669"/>
    <property type="project" value="TreeGrafter"/>
</dbReference>
<evidence type="ECO:0000313" key="6">
    <source>
        <dbReference type="EMBL" id="CAJ1966223.1"/>
    </source>
</evidence>
<keyword evidence="3" id="KW-0949">S-adenosyl-L-methionine</keyword>
<keyword evidence="2" id="KW-0808">Transferase</keyword>
<dbReference type="InterPro" id="IPR030382">
    <property type="entry name" value="MeTrfase_TRM5/TYW2"/>
</dbReference>
<dbReference type="PROSITE" id="PS51684">
    <property type="entry name" value="SAM_MT_TRM5_TYW2"/>
    <property type="match status" value="1"/>
</dbReference>
<dbReference type="GO" id="GO:0005737">
    <property type="term" value="C:cytoplasm"/>
    <property type="evidence" value="ECO:0007669"/>
    <property type="project" value="TreeGrafter"/>
</dbReference>
<dbReference type="EMBL" id="CAKOGP040002269">
    <property type="protein sequence ID" value="CAJ1966223.1"/>
    <property type="molecule type" value="Genomic_DNA"/>
</dbReference>
<keyword evidence="1" id="KW-0489">Methyltransferase</keyword>
<dbReference type="SUPFAM" id="SSF53335">
    <property type="entry name" value="S-adenosyl-L-methionine-dependent methyltransferases"/>
    <property type="match status" value="1"/>
</dbReference>
<dbReference type="InterPro" id="IPR056743">
    <property type="entry name" value="TRM5-TYW2-like_MTfase"/>
</dbReference>
<dbReference type="CDD" id="cd02440">
    <property type="entry name" value="AdoMet_MTases"/>
    <property type="match status" value="1"/>
</dbReference>
<dbReference type="Gene3D" id="3.40.50.150">
    <property type="entry name" value="Vaccinia Virus protein VP39"/>
    <property type="match status" value="1"/>
</dbReference>
<organism evidence="6 7">
    <name type="scientific">Cylindrotheca closterium</name>
    <dbReference type="NCBI Taxonomy" id="2856"/>
    <lineage>
        <taxon>Eukaryota</taxon>
        <taxon>Sar</taxon>
        <taxon>Stramenopiles</taxon>
        <taxon>Ochrophyta</taxon>
        <taxon>Bacillariophyta</taxon>
        <taxon>Bacillariophyceae</taxon>
        <taxon>Bacillariophycidae</taxon>
        <taxon>Bacillariales</taxon>
        <taxon>Bacillariaceae</taxon>
        <taxon>Cylindrotheca</taxon>
    </lineage>
</organism>
<evidence type="ECO:0000256" key="1">
    <source>
        <dbReference type="ARBA" id="ARBA00022603"/>
    </source>
</evidence>
<evidence type="ECO:0000256" key="3">
    <source>
        <dbReference type="ARBA" id="ARBA00022691"/>
    </source>
</evidence>
<evidence type="ECO:0000259" key="5">
    <source>
        <dbReference type="PROSITE" id="PS51684"/>
    </source>
</evidence>
<evidence type="ECO:0000256" key="4">
    <source>
        <dbReference type="ARBA" id="ARBA00022694"/>
    </source>
</evidence>
<accession>A0AAD2JNA6</accession>
<gene>
    <name evidence="6" type="ORF">CYCCA115_LOCUS21806</name>
</gene>
<protein>
    <recommendedName>
        <fullName evidence="5">SAM-dependent methyltransferase TRM5/TYW2-type domain-containing protein</fullName>
    </recommendedName>
</protein>
<feature type="domain" description="SAM-dependent methyltransferase TRM5/TYW2-type" evidence="5">
    <location>
        <begin position="312"/>
        <end position="532"/>
    </location>
</feature>
<dbReference type="Pfam" id="PF02475">
    <property type="entry name" value="TRM5-TYW2_MTfase"/>
    <property type="match status" value="1"/>
</dbReference>
<evidence type="ECO:0000313" key="7">
    <source>
        <dbReference type="Proteomes" id="UP001295423"/>
    </source>
</evidence>
<name>A0AAD2JNA6_9STRA</name>
<dbReference type="GO" id="GO:0031591">
    <property type="term" value="P:wybutosine biosynthetic process"/>
    <property type="evidence" value="ECO:0007669"/>
    <property type="project" value="TreeGrafter"/>
</dbReference>
<proteinExistence type="predicted"/>
<sequence>MTTTKKKKQQDIRGDQVTVLCVLKRNAKSAKQALEGIHALHKKYRMIPSVNFSDCIAVPIILPVLFDEEEKQQGEDIRSTSEGEPSPENFAHAVVEEWKQTYEWDWIRHVDRQLCPYSTAVMGNQHHLNASNNSQGQFSDGLGQQDSNAGGALVEGLTSGQQALYHVIRYLAQEEREQQSKQQQGNNDISLKKDIQSLDMTICPKKLEVFGDDRTVVLPPTAFPISTVDQLLEAHVLQSIKVADDTNNESSSSCLKRLRQDFWKQLAAFYKSQRIARRGKVDPESKIRESGHRLIWPNSQGIPDETGPGAPGWIRVTEQGIGQSFDMCRVMFSRGNISEKIRFGKLVQPGERLLDMYAGIGYYTLPALVIGKAAHVVACEWNEHAIRALKFNVKDNKISEDRVTILKGDCRVVCQEHGLVNQFDRISLGLLPSAEGGWRTAIKALGPNGGWLHIHANVPVAEVNDWSLWMSRELWNLVQEERSSDEVNEQYIGNNEEDASGNKWIVVCHYVEKVKSFAPTVAHFVADVYVGRPSGLNSSSASCQDIDPSCTTAVVVQTDGTLIHCPETVKPPSCALSPDGVLSQEWMR</sequence>
<keyword evidence="7" id="KW-1185">Reference proteome</keyword>
<dbReference type="FunFam" id="3.40.50.150:FF:000131">
    <property type="entry name" value="tRNA wybutosine-synthesizing protein 2/3/4"/>
    <property type="match status" value="1"/>
</dbReference>
<reference evidence="6" key="1">
    <citation type="submission" date="2023-08" db="EMBL/GenBank/DDBJ databases">
        <authorList>
            <person name="Audoor S."/>
            <person name="Bilcke G."/>
        </authorList>
    </citation>
    <scope>NUCLEOTIDE SEQUENCE</scope>
</reference>
<comment type="caution">
    <text evidence="6">The sequence shown here is derived from an EMBL/GenBank/DDBJ whole genome shotgun (WGS) entry which is preliminary data.</text>
</comment>
<dbReference type="AlphaFoldDB" id="A0AAD2JNA6"/>
<dbReference type="InterPro" id="IPR029063">
    <property type="entry name" value="SAM-dependent_MTases_sf"/>
</dbReference>
<dbReference type="PANTHER" id="PTHR23245:SF31">
    <property type="entry name" value="TRNA WYBUTOSINE-SYNTHESIZING PROTEIN 3 HOMOLOG"/>
    <property type="match status" value="1"/>
</dbReference>
<keyword evidence="4" id="KW-0819">tRNA processing</keyword>
<dbReference type="PANTHER" id="PTHR23245">
    <property type="entry name" value="TRNA METHYLTRANSFERASE"/>
    <property type="match status" value="1"/>
</dbReference>